<name>A0A5K7YFE9_9BACT</name>
<evidence type="ECO:0000259" key="2">
    <source>
        <dbReference type="Pfam" id="PF00582"/>
    </source>
</evidence>
<dbReference type="Gene3D" id="3.40.50.620">
    <property type="entry name" value="HUPs"/>
    <property type="match status" value="2"/>
</dbReference>
<dbReference type="Proteomes" id="UP000427906">
    <property type="component" value="Chromosome"/>
</dbReference>
<dbReference type="InterPro" id="IPR014729">
    <property type="entry name" value="Rossmann-like_a/b/a_fold"/>
</dbReference>
<accession>A0A5K7YFE9</accession>
<protein>
    <recommendedName>
        <fullName evidence="2">UspA domain-containing protein</fullName>
    </recommendedName>
</protein>
<reference evidence="3 4" key="1">
    <citation type="submission" date="2019-11" db="EMBL/GenBank/DDBJ databases">
        <title>Comparative genomics of hydrocarbon-degrading Desulfosarcina strains.</title>
        <authorList>
            <person name="Watanabe M."/>
            <person name="Kojima H."/>
            <person name="Fukui M."/>
        </authorList>
    </citation>
    <scope>NUCLEOTIDE SEQUENCE [LARGE SCALE GENOMIC DNA]</scope>
    <source>
        <strain evidence="3 4">PL12</strain>
    </source>
</reference>
<comment type="similarity">
    <text evidence="1">Belongs to the universal stress protein A family.</text>
</comment>
<feature type="domain" description="UspA" evidence="2">
    <location>
        <begin position="14"/>
        <end position="150"/>
    </location>
</feature>
<keyword evidence="4" id="KW-1185">Reference proteome</keyword>
<organism evidence="3 4">
    <name type="scientific">Desulfosarcina alkanivorans</name>
    <dbReference type="NCBI Taxonomy" id="571177"/>
    <lineage>
        <taxon>Bacteria</taxon>
        <taxon>Pseudomonadati</taxon>
        <taxon>Thermodesulfobacteriota</taxon>
        <taxon>Desulfobacteria</taxon>
        <taxon>Desulfobacterales</taxon>
        <taxon>Desulfosarcinaceae</taxon>
        <taxon>Desulfosarcina</taxon>
    </lineage>
</organism>
<dbReference type="SUPFAM" id="SSF52402">
    <property type="entry name" value="Adenine nucleotide alpha hydrolases-like"/>
    <property type="match status" value="2"/>
</dbReference>
<dbReference type="InterPro" id="IPR006016">
    <property type="entry name" value="UspA"/>
</dbReference>
<dbReference type="InterPro" id="IPR006015">
    <property type="entry name" value="Universal_stress_UspA"/>
</dbReference>
<dbReference type="PANTHER" id="PTHR46268">
    <property type="entry name" value="STRESS RESPONSE PROTEIN NHAX"/>
    <property type="match status" value="1"/>
</dbReference>
<dbReference type="CDD" id="cd00293">
    <property type="entry name" value="USP-like"/>
    <property type="match status" value="2"/>
</dbReference>
<evidence type="ECO:0000313" key="3">
    <source>
        <dbReference type="EMBL" id="BBO68242.1"/>
    </source>
</evidence>
<gene>
    <name evidence="3" type="ORF">DSCA_21720</name>
</gene>
<dbReference type="PRINTS" id="PR01438">
    <property type="entry name" value="UNVRSLSTRESS"/>
</dbReference>
<dbReference type="AlphaFoldDB" id="A0A5K7YFE9"/>
<dbReference type="PANTHER" id="PTHR46268:SF15">
    <property type="entry name" value="UNIVERSAL STRESS PROTEIN HP_0031"/>
    <property type="match status" value="1"/>
</dbReference>
<feature type="domain" description="UspA" evidence="2">
    <location>
        <begin position="163"/>
        <end position="304"/>
    </location>
</feature>
<dbReference type="RefSeq" id="WP_167527706.1">
    <property type="nucleotide sequence ID" value="NZ_AP021874.1"/>
</dbReference>
<dbReference type="EMBL" id="AP021874">
    <property type="protein sequence ID" value="BBO68242.1"/>
    <property type="molecule type" value="Genomic_DNA"/>
</dbReference>
<dbReference type="KEGG" id="dalk:DSCA_21720"/>
<evidence type="ECO:0000313" key="4">
    <source>
        <dbReference type="Proteomes" id="UP000427906"/>
    </source>
</evidence>
<dbReference type="Pfam" id="PF00582">
    <property type="entry name" value="Usp"/>
    <property type="match status" value="2"/>
</dbReference>
<proteinExistence type="inferred from homology"/>
<evidence type="ECO:0000256" key="1">
    <source>
        <dbReference type="ARBA" id="ARBA00008791"/>
    </source>
</evidence>
<sequence length="317" mass="34970">MLYREHPIMPLTIQSVICTVDFSSFSPLVVEHGVALARRAGVRLYLLHAVHDPQDRLHPTTEFERGGDLTQHTDDARKRFGELMAHAAVDWEAVIRFGDPVEQTVAFVNRLPSGVVVSASHGVSGFRRLFIGTVVERLTRALTRPMLVVKPGEGQPDRGSDTFHRVVVSCDGHGYWQRLVPLLQSIQADTDSHVHLVHAMERPVDKAMSDVDEASYGQVQQVLQARLSRGLRQQARRLFADHVTLSVDVAPGVPQEMVMEVARQRSADVIAVGVRRSGKVGRWISGSTTEALLRRSPCCVLTVPEPVQGQPPGGGQR</sequence>